<dbReference type="InterPro" id="IPR045860">
    <property type="entry name" value="Snake_toxin-like_sf"/>
</dbReference>
<dbReference type="SUPFAM" id="SSF57302">
    <property type="entry name" value="Snake toxin-like"/>
    <property type="match status" value="1"/>
</dbReference>
<evidence type="ECO:0000256" key="1">
    <source>
        <dbReference type="SAM" id="Phobius"/>
    </source>
</evidence>
<keyword evidence="4" id="KW-1185">Reference proteome</keyword>
<feature type="chain" id="PRO_5002083402" evidence="2">
    <location>
        <begin position="18"/>
        <end position="146"/>
    </location>
</feature>
<keyword evidence="1" id="KW-1133">Transmembrane helix</keyword>
<dbReference type="PANTHER" id="PTHR34721:SF14">
    <property type="entry name" value="ACTIVIN_RECP DOMAIN-CONTAINING PROTEIN"/>
    <property type="match status" value="1"/>
</dbReference>
<keyword evidence="1" id="KW-0472">Membrane</keyword>
<keyword evidence="2" id="KW-0732">Signal</keyword>
<dbReference type="PANTHER" id="PTHR34721">
    <property type="entry name" value="PROTEIN CBG09734"/>
    <property type="match status" value="1"/>
</dbReference>
<feature type="signal peptide" evidence="2">
    <location>
        <begin position="1"/>
        <end position="17"/>
    </location>
</feature>
<evidence type="ECO:0000313" key="4">
    <source>
        <dbReference type="Proteomes" id="UP000053660"/>
    </source>
</evidence>
<protein>
    <submittedName>
        <fullName evidence="3">ET module</fullName>
    </submittedName>
</protein>
<evidence type="ECO:0000256" key="2">
    <source>
        <dbReference type="SAM" id="SignalP"/>
    </source>
</evidence>
<dbReference type="EMBL" id="KN549245">
    <property type="protein sequence ID" value="KHJ99093.1"/>
    <property type="molecule type" value="Genomic_DNA"/>
</dbReference>
<dbReference type="Proteomes" id="UP000053660">
    <property type="component" value="Unassembled WGS sequence"/>
</dbReference>
<feature type="transmembrane region" description="Helical" evidence="1">
    <location>
        <begin position="126"/>
        <end position="144"/>
    </location>
</feature>
<sequence>MHFAVIIFSAFFSIAVCFKCYGGVNEYIRETTCQNETEYCIWLIYNSTKNWTGYACDSVGVCNGTGCVPFKEMKIEPILCCCDTDLCNADPPKRSTSLAPSTAFISPKTHLPVASTKPHYSGVYSSYNYICYIIMCIFLYWLLLMP</sequence>
<organism evidence="3 4">
    <name type="scientific">Oesophagostomum dentatum</name>
    <name type="common">Nodular worm</name>
    <dbReference type="NCBI Taxonomy" id="61180"/>
    <lineage>
        <taxon>Eukaryota</taxon>
        <taxon>Metazoa</taxon>
        <taxon>Ecdysozoa</taxon>
        <taxon>Nematoda</taxon>
        <taxon>Chromadorea</taxon>
        <taxon>Rhabditida</taxon>
        <taxon>Rhabditina</taxon>
        <taxon>Rhabditomorpha</taxon>
        <taxon>Strongyloidea</taxon>
        <taxon>Strongylidae</taxon>
        <taxon>Oesophagostomum</taxon>
    </lineage>
</organism>
<proteinExistence type="predicted"/>
<keyword evidence="1" id="KW-0812">Transmembrane</keyword>
<reference evidence="3 4" key="1">
    <citation type="submission" date="2014-03" db="EMBL/GenBank/DDBJ databases">
        <title>Draft genome of the hookworm Oesophagostomum dentatum.</title>
        <authorList>
            <person name="Mitreva M."/>
        </authorList>
    </citation>
    <scope>NUCLEOTIDE SEQUENCE [LARGE SCALE GENOMIC DNA]</scope>
    <source>
        <strain evidence="3 4">OD-Hann</strain>
    </source>
</reference>
<gene>
    <name evidence="3" type="ORF">OESDEN_00917</name>
</gene>
<accession>A0A0B1TNI6</accession>
<evidence type="ECO:0000313" key="3">
    <source>
        <dbReference type="EMBL" id="KHJ99093.1"/>
    </source>
</evidence>
<dbReference type="AlphaFoldDB" id="A0A0B1TNI6"/>
<name>A0A0B1TNI6_OESDE</name>